<dbReference type="Pfam" id="PF08338">
    <property type="entry name" value="DUF1731"/>
    <property type="match status" value="1"/>
</dbReference>
<dbReference type="SUPFAM" id="SSF51735">
    <property type="entry name" value="NAD(P)-binding Rossmann-fold domains"/>
    <property type="match status" value="1"/>
</dbReference>
<dbReference type="NCBIfam" id="TIGR01777">
    <property type="entry name" value="yfcH"/>
    <property type="match status" value="1"/>
</dbReference>
<evidence type="ECO:0000259" key="1">
    <source>
        <dbReference type="Pfam" id="PF01370"/>
    </source>
</evidence>
<organism evidence="3 4">
    <name type="scientific">Biomphalaria glabrata</name>
    <name type="common">Bloodfluke planorb</name>
    <name type="synonym">Freshwater snail</name>
    <dbReference type="NCBI Taxonomy" id="6526"/>
    <lineage>
        <taxon>Eukaryota</taxon>
        <taxon>Metazoa</taxon>
        <taxon>Spiralia</taxon>
        <taxon>Lophotrochozoa</taxon>
        <taxon>Mollusca</taxon>
        <taxon>Gastropoda</taxon>
        <taxon>Heterobranchia</taxon>
        <taxon>Euthyneura</taxon>
        <taxon>Panpulmonata</taxon>
        <taxon>Hygrophila</taxon>
        <taxon>Lymnaeoidea</taxon>
        <taxon>Planorbidae</taxon>
        <taxon>Biomphalaria</taxon>
    </lineage>
</organism>
<proteinExistence type="predicted"/>
<keyword evidence="3" id="KW-1185">Reference proteome</keyword>
<evidence type="ECO:0000313" key="4">
    <source>
        <dbReference type="RefSeq" id="XP_055892047.1"/>
    </source>
</evidence>
<dbReference type="AlphaFoldDB" id="A0A9W3AXV8"/>
<reference evidence="4" key="1">
    <citation type="submission" date="2025-08" db="UniProtKB">
        <authorList>
            <consortium name="RefSeq"/>
        </authorList>
    </citation>
    <scope>IDENTIFICATION</scope>
</reference>
<protein>
    <submittedName>
        <fullName evidence="4">Epimerase family protein SDR39U1-like isoform X1</fullName>
    </submittedName>
</protein>
<feature type="domain" description="DUF1731" evidence="2">
    <location>
        <begin position="247"/>
        <end position="293"/>
    </location>
</feature>
<dbReference type="Gene3D" id="3.40.50.720">
    <property type="entry name" value="NAD(P)-binding Rossmann-like Domain"/>
    <property type="match status" value="1"/>
</dbReference>
<gene>
    <name evidence="4" type="primary">LOC106059016</name>
</gene>
<dbReference type="InterPro" id="IPR036291">
    <property type="entry name" value="NAD(P)-bd_dom_sf"/>
</dbReference>
<dbReference type="PANTHER" id="PTHR11092:SF0">
    <property type="entry name" value="EPIMERASE FAMILY PROTEIN SDR39U1"/>
    <property type="match status" value="1"/>
</dbReference>
<accession>A0A9W3AXV8</accession>
<feature type="domain" description="NAD-dependent epimerase/dehydratase" evidence="1">
    <location>
        <begin position="3"/>
        <end position="211"/>
    </location>
</feature>
<evidence type="ECO:0000259" key="2">
    <source>
        <dbReference type="Pfam" id="PF08338"/>
    </source>
</evidence>
<dbReference type="PANTHER" id="PTHR11092">
    <property type="entry name" value="SUGAR NUCLEOTIDE EPIMERASE RELATED"/>
    <property type="match status" value="1"/>
</dbReference>
<sequence>MSVVIGGGTGFIGRHVSRLAAGKGFKVISVSRKVAPNCMTWNDLTRNGLPGDCVAVVSMSGEPVLQPFKKWTDEFKAKVKDSRITYTKALKQAILSAAKPPKVFVSLSGIGFYKDDLHKEYTENDQCEPYNFLSELTKEWEEAAKLPDNSSTRSVIVRTGIVLGKDGGVIQNMKMQFYLGLGGPIGSGKQWFSWIHIEDMAGIILYAIENDKVTGILNGTAPNPVRSEEFTKAYASALWRPHLIPLPSLVLNAVFGTEAGTILMEGQKVLPKRTLEFGYKFKYPTISEACKQLAT</sequence>
<dbReference type="InterPro" id="IPR001509">
    <property type="entry name" value="Epimerase_deHydtase"/>
</dbReference>
<dbReference type="Proteomes" id="UP001165740">
    <property type="component" value="Chromosome 7"/>
</dbReference>
<name>A0A9W3AXV8_BIOGL</name>
<dbReference type="InterPro" id="IPR013549">
    <property type="entry name" value="DUF1731"/>
</dbReference>
<dbReference type="InterPro" id="IPR010099">
    <property type="entry name" value="SDR39U1"/>
</dbReference>
<evidence type="ECO:0000313" key="3">
    <source>
        <dbReference type="Proteomes" id="UP001165740"/>
    </source>
</evidence>
<dbReference type="OrthoDB" id="276721at2759"/>
<dbReference type="GeneID" id="106059016"/>
<dbReference type="RefSeq" id="XP_055892047.1">
    <property type="nucleotide sequence ID" value="XM_056036072.1"/>
</dbReference>
<dbReference type="Pfam" id="PF01370">
    <property type="entry name" value="Epimerase"/>
    <property type="match status" value="1"/>
</dbReference>